<dbReference type="InterPro" id="IPR003140">
    <property type="entry name" value="PLipase/COase/thioEstase"/>
</dbReference>
<keyword evidence="2" id="KW-0378">Hydrolase</keyword>
<gene>
    <name evidence="4" type="ORF">METZ01_LOCUS505756</name>
</gene>
<reference evidence="4" key="1">
    <citation type="submission" date="2018-05" db="EMBL/GenBank/DDBJ databases">
        <authorList>
            <person name="Lanie J.A."/>
            <person name="Ng W.-L."/>
            <person name="Kazmierczak K.M."/>
            <person name="Andrzejewski T.M."/>
            <person name="Davidsen T.M."/>
            <person name="Wayne K.J."/>
            <person name="Tettelin H."/>
            <person name="Glass J.I."/>
            <person name="Rusch D."/>
            <person name="Podicherti R."/>
            <person name="Tsui H.-C.T."/>
            <person name="Winkler M.E."/>
        </authorList>
    </citation>
    <scope>NUCLEOTIDE SEQUENCE</scope>
</reference>
<dbReference type="PANTHER" id="PTHR10655">
    <property type="entry name" value="LYSOPHOSPHOLIPASE-RELATED"/>
    <property type="match status" value="1"/>
</dbReference>
<dbReference type="GO" id="GO:0016787">
    <property type="term" value="F:hydrolase activity"/>
    <property type="evidence" value="ECO:0007669"/>
    <property type="project" value="UniProtKB-KW"/>
</dbReference>
<dbReference type="EMBL" id="UINC01223626">
    <property type="protein sequence ID" value="SVE52902.1"/>
    <property type="molecule type" value="Genomic_DNA"/>
</dbReference>
<dbReference type="InterPro" id="IPR029058">
    <property type="entry name" value="AB_hydrolase_fold"/>
</dbReference>
<evidence type="ECO:0000313" key="4">
    <source>
        <dbReference type="EMBL" id="SVE52902.1"/>
    </source>
</evidence>
<dbReference type="Pfam" id="PF02230">
    <property type="entry name" value="Abhydrolase_2"/>
    <property type="match status" value="1"/>
</dbReference>
<accession>A0A383E7S0</accession>
<protein>
    <recommendedName>
        <fullName evidence="3">Phospholipase/carboxylesterase/thioesterase domain-containing protein</fullName>
    </recommendedName>
</protein>
<feature type="domain" description="Phospholipase/carboxylesterase/thioesterase" evidence="3">
    <location>
        <begin position="19"/>
        <end position="124"/>
    </location>
</feature>
<name>A0A383E7S0_9ZZZZ</name>
<organism evidence="4">
    <name type="scientific">marine metagenome</name>
    <dbReference type="NCBI Taxonomy" id="408172"/>
    <lineage>
        <taxon>unclassified sequences</taxon>
        <taxon>metagenomes</taxon>
        <taxon>ecological metagenomes</taxon>
    </lineage>
</organism>
<feature type="non-terminal residue" evidence="4">
    <location>
        <position position="125"/>
    </location>
</feature>
<comment type="similarity">
    <text evidence="1">Belongs to the AB hydrolase superfamily. AB hydrolase 2 family.</text>
</comment>
<evidence type="ECO:0000256" key="1">
    <source>
        <dbReference type="ARBA" id="ARBA00006499"/>
    </source>
</evidence>
<evidence type="ECO:0000256" key="2">
    <source>
        <dbReference type="ARBA" id="ARBA00022801"/>
    </source>
</evidence>
<proteinExistence type="inferred from homology"/>
<dbReference type="Gene3D" id="3.40.50.1820">
    <property type="entry name" value="alpha/beta hydrolase"/>
    <property type="match status" value="1"/>
</dbReference>
<dbReference type="AlphaFoldDB" id="A0A383E7S0"/>
<dbReference type="SUPFAM" id="SSF53474">
    <property type="entry name" value="alpha/beta-Hydrolases"/>
    <property type="match status" value="1"/>
</dbReference>
<sequence>MSDLKELSPMLDYIELESKPNANSCIIWLHGLGADGHDFEPIVPELDLGDLAVRFIFPHAPMRSVTINEDEEMRAWYDFIPHSETGGSSDIEISAALIQELIDEQTAKGISHDRIILAGFSQGGV</sequence>
<evidence type="ECO:0000259" key="3">
    <source>
        <dbReference type="Pfam" id="PF02230"/>
    </source>
</evidence>
<dbReference type="InterPro" id="IPR050565">
    <property type="entry name" value="LYPA1-2/EST-like"/>
</dbReference>
<dbReference type="PANTHER" id="PTHR10655:SF17">
    <property type="entry name" value="LYSOPHOSPHOLIPASE-LIKE PROTEIN 1"/>
    <property type="match status" value="1"/>
</dbReference>